<dbReference type="AlphaFoldDB" id="A0A0F8WV08"/>
<sequence length="75" mass="8165">MNRRELAKTGFLGLCAALLGKKVAEPVKSLTASTEGGSRSMDKIYIYREYPAGSTEPIPPGWDFLNEPGEDVYNG</sequence>
<comment type="caution">
    <text evidence="1">The sequence shown here is derived from an EMBL/GenBank/DDBJ whole genome shotgun (WGS) entry which is preliminary data.</text>
</comment>
<evidence type="ECO:0000313" key="1">
    <source>
        <dbReference type="EMBL" id="KKK52250.1"/>
    </source>
</evidence>
<proteinExistence type="predicted"/>
<dbReference type="EMBL" id="LAZR01067115">
    <property type="protein sequence ID" value="KKK52250.1"/>
    <property type="molecule type" value="Genomic_DNA"/>
</dbReference>
<gene>
    <name evidence="1" type="ORF">LCGC14_3106840</name>
</gene>
<name>A0A0F8WV08_9ZZZZ</name>
<reference evidence="1" key="1">
    <citation type="journal article" date="2015" name="Nature">
        <title>Complex archaea that bridge the gap between prokaryotes and eukaryotes.</title>
        <authorList>
            <person name="Spang A."/>
            <person name="Saw J.H."/>
            <person name="Jorgensen S.L."/>
            <person name="Zaremba-Niedzwiedzka K."/>
            <person name="Martijn J."/>
            <person name="Lind A.E."/>
            <person name="van Eijk R."/>
            <person name="Schleper C."/>
            <person name="Guy L."/>
            <person name="Ettema T.J."/>
        </authorList>
    </citation>
    <scope>NUCLEOTIDE SEQUENCE</scope>
</reference>
<accession>A0A0F8WV08</accession>
<protein>
    <submittedName>
        <fullName evidence="1">Uncharacterized protein</fullName>
    </submittedName>
</protein>
<organism evidence="1">
    <name type="scientific">marine sediment metagenome</name>
    <dbReference type="NCBI Taxonomy" id="412755"/>
    <lineage>
        <taxon>unclassified sequences</taxon>
        <taxon>metagenomes</taxon>
        <taxon>ecological metagenomes</taxon>
    </lineage>
</organism>